<gene>
    <name evidence="2" type="ORF">HLH27_16285</name>
</gene>
<dbReference type="AlphaFoldDB" id="A0A7W4KGK0"/>
<keyword evidence="1" id="KW-0812">Transmembrane</keyword>
<dbReference type="InterPro" id="IPR018895">
    <property type="entry name" value="DUF2474"/>
</dbReference>
<dbReference type="EMBL" id="JABEQK010000018">
    <property type="protein sequence ID" value="MBB2206556.1"/>
    <property type="molecule type" value="Genomic_DNA"/>
</dbReference>
<dbReference type="RefSeq" id="WP_182951093.1">
    <property type="nucleotide sequence ID" value="NZ_JABEQK010000018.1"/>
</dbReference>
<comment type="caution">
    <text evidence="2">The sequence shown here is derived from an EMBL/GenBank/DDBJ whole genome shotgun (WGS) entry which is preliminary data.</text>
</comment>
<organism evidence="2 3">
    <name type="scientific">Gluconacetobacter takamatsuzukensis</name>
    <dbReference type="NCBI Taxonomy" id="1286190"/>
    <lineage>
        <taxon>Bacteria</taxon>
        <taxon>Pseudomonadati</taxon>
        <taxon>Pseudomonadota</taxon>
        <taxon>Alphaproteobacteria</taxon>
        <taxon>Acetobacterales</taxon>
        <taxon>Acetobacteraceae</taxon>
        <taxon>Gluconacetobacter</taxon>
    </lineage>
</organism>
<keyword evidence="1" id="KW-1133">Transmembrane helix</keyword>
<protein>
    <submittedName>
        <fullName evidence="2">DUF2474 domain-containing protein</fullName>
    </submittedName>
</protein>
<proteinExistence type="predicted"/>
<evidence type="ECO:0000313" key="2">
    <source>
        <dbReference type="EMBL" id="MBB2206556.1"/>
    </source>
</evidence>
<dbReference type="Pfam" id="PF10617">
    <property type="entry name" value="DUF2474"/>
    <property type="match status" value="1"/>
</dbReference>
<keyword evidence="3" id="KW-1185">Reference proteome</keyword>
<feature type="transmembrane region" description="Helical" evidence="1">
    <location>
        <begin position="22"/>
        <end position="47"/>
    </location>
</feature>
<sequence>MAITEIVKGNGDDAPKRLGVRIGWFVGIWALGTAALFVVAMLLHLIIPK</sequence>
<keyword evidence="1" id="KW-0472">Membrane</keyword>
<dbReference type="Proteomes" id="UP000540556">
    <property type="component" value="Unassembled WGS sequence"/>
</dbReference>
<evidence type="ECO:0000313" key="3">
    <source>
        <dbReference type="Proteomes" id="UP000540556"/>
    </source>
</evidence>
<accession>A0A7W4KGK0</accession>
<reference evidence="2 3" key="1">
    <citation type="submission" date="2020-04" db="EMBL/GenBank/DDBJ databases">
        <title>Description of novel Gluconacetobacter.</title>
        <authorList>
            <person name="Sombolestani A."/>
        </authorList>
    </citation>
    <scope>NUCLEOTIDE SEQUENCE [LARGE SCALE GENOMIC DNA]</scope>
    <source>
        <strain evidence="2 3">LMG 27800</strain>
    </source>
</reference>
<name>A0A7W4KGK0_9PROT</name>
<evidence type="ECO:0000256" key="1">
    <source>
        <dbReference type="SAM" id="Phobius"/>
    </source>
</evidence>